<name>A0AAV9MUZ2_9EURO</name>
<dbReference type="Proteomes" id="UP001358417">
    <property type="component" value="Unassembled WGS sequence"/>
</dbReference>
<keyword evidence="2" id="KW-1185">Reference proteome</keyword>
<organism evidence="1 2">
    <name type="scientific">Exophiala bonariae</name>
    <dbReference type="NCBI Taxonomy" id="1690606"/>
    <lineage>
        <taxon>Eukaryota</taxon>
        <taxon>Fungi</taxon>
        <taxon>Dikarya</taxon>
        <taxon>Ascomycota</taxon>
        <taxon>Pezizomycotina</taxon>
        <taxon>Eurotiomycetes</taxon>
        <taxon>Chaetothyriomycetidae</taxon>
        <taxon>Chaetothyriales</taxon>
        <taxon>Herpotrichiellaceae</taxon>
        <taxon>Exophiala</taxon>
    </lineage>
</organism>
<dbReference type="RefSeq" id="XP_064700067.1">
    <property type="nucleotide sequence ID" value="XM_064854808.1"/>
</dbReference>
<gene>
    <name evidence="1" type="ORF">LTR84_011275</name>
</gene>
<reference evidence="1 2" key="1">
    <citation type="submission" date="2023-08" db="EMBL/GenBank/DDBJ databases">
        <title>Black Yeasts Isolated from many extreme environments.</title>
        <authorList>
            <person name="Coleine C."/>
            <person name="Stajich J.E."/>
            <person name="Selbmann L."/>
        </authorList>
    </citation>
    <scope>NUCLEOTIDE SEQUENCE [LARGE SCALE GENOMIC DNA]</scope>
    <source>
        <strain evidence="1 2">CCFEE 5792</strain>
    </source>
</reference>
<evidence type="ECO:0000313" key="1">
    <source>
        <dbReference type="EMBL" id="KAK5044403.1"/>
    </source>
</evidence>
<evidence type="ECO:0000313" key="2">
    <source>
        <dbReference type="Proteomes" id="UP001358417"/>
    </source>
</evidence>
<dbReference type="EMBL" id="JAVRRD010000051">
    <property type="protein sequence ID" value="KAK5044403.1"/>
    <property type="molecule type" value="Genomic_DNA"/>
</dbReference>
<protein>
    <recommendedName>
        <fullName evidence="3">ATP synthase subunit 4, mitochondrial</fullName>
    </recommendedName>
</protein>
<evidence type="ECO:0008006" key="3">
    <source>
        <dbReference type="Google" id="ProtNLM"/>
    </source>
</evidence>
<proteinExistence type="predicted"/>
<sequence>MPSGAIFSEQKLQQTTKLQHKLKEEQLMAQILGEIVTERVEEATKAGDALLEATKQADQQQLAVAVAAYEGSKAEADRFKARAAEQEKVVAGLTAEIEALNSPQMPLPDALKVVKKQRKD</sequence>
<dbReference type="GeneID" id="89979429"/>
<accession>A0AAV9MUZ2</accession>
<dbReference type="AlphaFoldDB" id="A0AAV9MUZ2"/>
<comment type="caution">
    <text evidence="1">The sequence shown here is derived from an EMBL/GenBank/DDBJ whole genome shotgun (WGS) entry which is preliminary data.</text>
</comment>